<reference evidence="7" key="2">
    <citation type="submission" date="2025-04" db="UniProtKB">
        <authorList>
            <consortium name="RefSeq"/>
        </authorList>
    </citation>
    <scope>IDENTIFICATION</scope>
    <source>
        <strain evidence="7">DH4</strain>
        <tissue evidence="7">Whole body</tissue>
    </source>
</reference>
<dbReference type="PANTHER" id="PTHR19960">
    <property type="entry name" value="TEKTIN"/>
    <property type="match status" value="1"/>
</dbReference>
<keyword evidence="6" id="KW-1185">Reference proteome</keyword>
<reference evidence="5" key="1">
    <citation type="submission" date="2021-01" db="UniProtKB">
        <authorList>
            <consortium name="EnsemblMetazoa"/>
        </authorList>
    </citation>
    <scope>IDENTIFICATION</scope>
    <source>
        <strain evidence="5">DH4</strain>
    </source>
</reference>
<feature type="coiled-coil region" evidence="4">
    <location>
        <begin position="422"/>
        <end position="463"/>
    </location>
</feature>
<dbReference type="AlphaFoldDB" id="A0A7M7LP41"/>
<comment type="similarity">
    <text evidence="1 3">Belongs to the tektin family.</text>
</comment>
<dbReference type="InterPro" id="IPR048256">
    <property type="entry name" value="Tektin-like"/>
</dbReference>
<feature type="coiled-coil region" evidence="4">
    <location>
        <begin position="162"/>
        <end position="189"/>
    </location>
</feature>
<protein>
    <recommendedName>
        <fullName evidence="3">Tektin</fullName>
    </recommendedName>
</protein>
<keyword evidence="3" id="KW-0282">Flagellum</keyword>
<comment type="subcellular location">
    <subcellularLocation>
        <location evidence="3">Cytoplasm</location>
        <location evidence="3">Cytoskeleton</location>
        <location evidence="3">Cilium axoneme</location>
    </subcellularLocation>
</comment>
<dbReference type="PANTHER" id="PTHR19960:SF11">
    <property type="entry name" value="TEKTIN"/>
    <property type="match status" value="1"/>
</dbReference>
<dbReference type="GO" id="GO:0015630">
    <property type="term" value="C:microtubule cytoskeleton"/>
    <property type="evidence" value="ECO:0007669"/>
    <property type="project" value="UniProtKB-UniRule"/>
</dbReference>
<proteinExistence type="inferred from homology"/>
<evidence type="ECO:0000256" key="3">
    <source>
        <dbReference type="RuleBase" id="RU367040"/>
    </source>
</evidence>
<evidence type="ECO:0000313" key="7">
    <source>
        <dbReference type="RefSeq" id="XP_006567401.1"/>
    </source>
</evidence>
<sequence>MDILATRRKQLQSWSTFNLPISYVEPITLRNLNNYTNKYNSPWYSKDYNNVEIIPLTKSTSNYTLDIPNTINSSRFPDLKTKYEHNAQRGSKTILHTRYTPDEWYQKQIKYYNDANSCRYFSERTRNEALQIIRDAEEKIQSGQYDTDRRLGERINDISFWRNEIASELERLIQEIERLNDCNSVLNKAIKDIENPLHIAEECLYYREARKDTELVHDNSEKCLAKEIEILNQNRTKLTICLDKCKNQLQDCRLCQCQLELNLKCKENALQIDTMCHQLNNYSSGLQYYIGIEKYNSCLTEQNTWIHDANQIIEKSQTERNKSCQLRTDAEALMIKITQEMWDAWSNTNNALTHRSSELFEAKNKLQQHLQMVQQEIFNVEKSLELMHKAIADKSHILKVAYTRLQTRTHRPDIEHCRDYAHMSLQKEIDEINHQMERMYSKLKELENQHQNLLKAQTTLEHDLALKIDAIHIDQEKVSSLRRAYPINILFKF</sequence>
<name>A0A7M7LP41_APIME</name>
<dbReference type="GO" id="GO:0060294">
    <property type="term" value="P:cilium movement involved in cell motility"/>
    <property type="evidence" value="ECO:0007669"/>
    <property type="project" value="UniProtKB-UniRule"/>
</dbReference>
<dbReference type="GeneID" id="100578212"/>
<organism evidence="5">
    <name type="scientific">Apis mellifera</name>
    <name type="common">Honeybee</name>
    <dbReference type="NCBI Taxonomy" id="7460"/>
    <lineage>
        <taxon>Eukaryota</taxon>
        <taxon>Metazoa</taxon>
        <taxon>Ecdysozoa</taxon>
        <taxon>Arthropoda</taxon>
        <taxon>Hexapoda</taxon>
        <taxon>Insecta</taxon>
        <taxon>Pterygota</taxon>
        <taxon>Neoptera</taxon>
        <taxon>Endopterygota</taxon>
        <taxon>Hymenoptera</taxon>
        <taxon>Apocrita</taxon>
        <taxon>Aculeata</taxon>
        <taxon>Apoidea</taxon>
        <taxon>Anthophila</taxon>
        <taxon>Apidae</taxon>
        <taxon>Apis</taxon>
    </lineage>
</organism>
<dbReference type="GO" id="GO:0005930">
    <property type="term" value="C:axoneme"/>
    <property type="evidence" value="ECO:0007669"/>
    <property type="project" value="UniProtKB-SubCell"/>
</dbReference>
<evidence type="ECO:0000313" key="6">
    <source>
        <dbReference type="Proteomes" id="UP000005203"/>
    </source>
</evidence>
<dbReference type="Pfam" id="PF03148">
    <property type="entry name" value="Tektin"/>
    <property type="match status" value="1"/>
</dbReference>
<gene>
    <name evidence="7" type="primary">LOC100578212</name>
</gene>
<dbReference type="GO" id="GO:0060271">
    <property type="term" value="P:cilium assembly"/>
    <property type="evidence" value="ECO:0007669"/>
    <property type="project" value="UniProtKB-UniRule"/>
</dbReference>
<keyword evidence="3" id="KW-0966">Cell projection</keyword>
<dbReference type="KEGG" id="ame:100578212"/>
<dbReference type="OrthoDB" id="9886517at2759"/>
<accession>A0A7M7LP41</accession>
<evidence type="ECO:0000256" key="4">
    <source>
        <dbReference type="SAM" id="Coils"/>
    </source>
</evidence>
<dbReference type="Proteomes" id="UP000005203">
    <property type="component" value="Linkage group LG9"/>
</dbReference>
<dbReference type="InterPro" id="IPR000435">
    <property type="entry name" value="Tektins"/>
</dbReference>
<evidence type="ECO:0000313" key="5">
    <source>
        <dbReference type="EnsemblMetazoa" id="XP_006567401"/>
    </source>
</evidence>
<dbReference type="PRINTS" id="PR00511">
    <property type="entry name" value="TEKTIN"/>
</dbReference>
<evidence type="ECO:0000256" key="2">
    <source>
        <dbReference type="ARBA" id="ARBA00022490"/>
    </source>
</evidence>
<keyword evidence="2" id="KW-0963">Cytoplasm</keyword>
<dbReference type="GO" id="GO:0005634">
    <property type="term" value="C:nucleus"/>
    <property type="evidence" value="ECO:0007669"/>
    <property type="project" value="TreeGrafter"/>
</dbReference>
<evidence type="ECO:0000256" key="1">
    <source>
        <dbReference type="ARBA" id="ARBA00007209"/>
    </source>
</evidence>
<keyword evidence="4" id="KW-0175">Coiled coil</keyword>
<dbReference type="RefSeq" id="XP_006567401.1">
    <property type="nucleotide sequence ID" value="XM_006567338.2"/>
</dbReference>
<keyword evidence="3" id="KW-0969">Cilium</keyword>
<dbReference type="EnsemblMetazoa" id="XM_006567338">
    <property type="protein sequence ID" value="XP_006567401"/>
    <property type="gene ID" value="LOC100578212"/>
</dbReference>
<accession>A0A8B6Z3V3</accession>